<gene>
    <name evidence="6" type="ORF">KB874_05000</name>
</gene>
<reference evidence="6" key="1">
    <citation type="submission" date="2021-04" db="EMBL/GenBank/DDBJ databases">
        <authorList>
            <person name="Yoon J."/>
        </authorList>
    </citation>
    <scope>NUCLEOTIDE SEQUENCE</scope>
    <source>
        <strain evidence="6">KMU-90</strain>
    </source>
</reference>
<dbReference type="InterPro" id="IPR019691">
    <property type="entry name" value="DUF2585"/>
</dbReference>
<evidence type="ECO:0000313" key="6">
    <source>
        <dbReference type="EMBL" id="MBS0123483.1"/>
    </source>
</evidence>
<evidence type="ECO:0000256" key="4">
    <source>
        <dbReference type="ARBA" id="ARBA00023136"/>
    </source>
</evidence>
<evidence type="ECO:0000256" key="5">
    <source>
        <dbReference type="SAM" id="Phobius"/>
    </source>
</evidence>
<comment type="caution">
    <text evidence="6">The sequence shown here is derived from an EMBL/GenBank/DDBJ whole genome shotgun (WGS) entry which is preliminary data.</text>
</comment>
<organism evidence="6 7">
    <name type="scientific">Thetidibacter halocola</name>
    <dbReference type="NCBI Taxonomy" id="2827239"/>
    <lineage>
        <taxon>Bacteria</taxon>
        <taxon>Pseudomonadati</taxon>
        <taxon>Pseudomonadota</taxon>
        <taxon>Alphaproteobacteria</taxon>
        <taxon>Rhodobacterales</taxon>
        <taxon>Roseobacteraceae</taxon>
        <taxon>Thetidibacter</taxon>
    </lineage>
</organism>
<dbReference type="AlphaFoldDB" id="A0A8J8B8T3"/>
<dbReference type="GO" id="GO:0005886">
    <property type="term" value="C:plasma membrane"/>
    <property type="evidence" value="ECO:0007669"/>
    <property type="project" value="InterPro"/>
</dbReference>
<protein>
    <submittedName>
        <fullName evidence="6">DUF2585 family protein</fullName>
    </submittedName>
</protein>
<keyword evidence="2 5" id="KW-0812">Transmembrane</keyword>
<evidence type="ECO:0000256" key="3">
    <source>
        <dbReference type="ARBA" id="ARBA00022989"/>
    </source>
</evidence>
<dbReference type="NCBIfam" id="NF002099">
    <property type="entry name" value="PRK00944.1"/>
    <property type="match status" value="1"/>
</dbReference>
<evidence type="ECO:0000256" key="1">
    <source>
        <dbReference type="ARBA" id="ARBA00022475"/>
    </source>
</evidence>
<dbReference type="Pfam" id="PF10755">
    <property type="entry name" value="DUF2585"/>
    <property type="match status" value="1"/>
</dbReference>
<keyword evidence="7" id="KW-1185">Reference proteome</keyword>
<dbReference type="Proteomes" id="UP000681356">
    <property type="component" value="Unassembled WGS sequence"/>
</dbReference>
<keyword evidence="4 5" id="KW-0472">Membrane</keyword>
<proteinExistence type="predicted"/>
<name>A0A8J8B8T3_9RHOB</name>
<accession>A0A8J8B8T3</accession>
<keyword evidence="1" id="KW-1003">Cell membrane</keyword>
<keyword evidence="3 5" id="KW-1133">Transmembrane helix</keyword>
<dbReference type="EMBL" id="JAGTUU010000002">
    <property type="protein sequence ID" value="MBS0123483.1"/>
    <property type="molecule type" value="Genomic_DNA"/>
</dbReference>
<feature type="transmembrane region" description="Helical" evidence="5">
    <location>
        <begin position="7"/>
        <end position="26"/>
    </location>
</feature>
<evidence type="ECO:0000256" key="2">
    <source>
        <dbReference type="ARBA" id="ARBA00022692"/>
    </source>
</evidence>
<sequence length="186" mass="20610">MSHPRAPFLAAFLLIVLSGLVLYLMGRQILCPCGYVLPWYGALGTAEGNMHLTDWYTPSHVIHGFAFFGVGWLVLRRLSLGWRFALATLAEVSWEILENTPAVIQHYRDTTVSVDYMGDSVVNSTADVIAMWLGFLLARRLPIWASVAICLGFEVWTTLAIRDGLALNILMLLAPSETVLNWQSGG</sequence>
<evidence type="ECO:0000313" key="7">
    <source>
        <dbReference type="Proteomes" id="UP000681356"/>
    </source>
</evidence>
<feature type="transmembrane region" description="Helical" evidence="5">
    <location>
        <begin position="55"/>
        <end position="75"/>
    </location>
</feature>